<keyword evidence="4" id="KW-0560">Oxidoreductase</keyword>
<comment type="cofactor">
    <cofactor evidence="1">
        <name>Zn(2+)</name>
        <dbReference type="ChEBI" id="CHEBI:29105"/>
    </cofactor>
</comment>
<feature type="domain" description="Alcohol dehydrogenase-like C-terminal" evidence="5">
    <location>
        <begin position="80"/>
        <end position="208"/>
    </location>
</feature>
<evidence type="ECO:0000256" key="2">
    <source>
        <dbReference type="ARBA" id="ARBA00022723"/>
    </source>
</evidence>
<dbReference type="Proteomes" id="UP001174136">
    <property type="component" value="Unassembled WGS sequence"/>
</dbReference>
<gene>
    <name evidence="6" type="primary">ADHL_0</name>
    <name evidence="6" type="ORF">N1851_012991</name>
</gene>
<dbReference type="InterPro" id="IPR036291">
    <property type="entry name" value="NAD(P)-bd_dom_sf"/>
</dbReference>
<proteinExistence type="predicted"/>
<dbReference type="EMBL" id="JAOPHQ010002298">
    <property type="protein sequence ID" value="KAK0147519.1"/>
    <property type="molecule type" value="Genomic_DNA"/>
</dbReference>
<dbReference type="AlphaFoldDB" id="A0AA47MWT5"/>
<keyword evidence="2" id="KW-0479">Metal-binding</keyword>
<evidence type="ECO:0000313" key="7">
    <source>
        <dbReference type="Proteomes" id="UP001174136"/>
    </source>
</evidence>
<dbReference type="GO" id="GO:0046294">
    <property type="term" value="P:formaldehyde catabolic process"/>
    <property type="evidence" value="ECO:0007669"/>
    <property type="project" value="TreeGrafter"/>
</dbReference>
<dbReference type="SUPFAM" id="SSF51735">
    <property type="entry name" value="NAD(P)-binding Rossmann-fold domains"/>
    <property type="match status" value="1"/>
</dbReference>
<dbReference type="Gene3D" id="3.40.50.720">
    <property type="entry name" value="NAD(P)-binding Rossmann-like Domain"/>
    <property type="match status" value="1"/>
</dbReference>
<keyword evidence="3" id="KW-0862">Zinc</keyword>
<dbReference type="PANTHER" id="PTHR43880:SF21">
    <property type="entry name" value="S-(HYDROXYMETHYL)GLUTATHIONE DEHYDROGENASE"/>
    <property type="match status" value="1"/>
</dbReference>
<comment type="caution">
    <text evidence="6">The sequence shown here is derived from an EMBL/GenBank/DDBJ whole genome shotgun (WGS) entry which is preliminary data.</text>
</comment>
<evidence type="ECO:0000256" key="4">
    <source>
        <dbReference type="ARBA" id="ARBA00023002"/>
    </source>
</evidence>
<dbReference type="InterPro" id="IPR011032">
    <property type="entry name" value="GroES-like_sf"/>
</dbReference>
<dbReference type="GO" id="GO:0008270">
    <property type="term" value="F:zinc ion binding"/>
    <property type="evidence" value="ECO:0007669"/>
    <property type="project" value="TreeGrafter"/>
</dbReference>
<protein>
    <submittedName>
        <fullName evidence="6">Alcohol dehydrogenase class-3 chain L</fullName>
    </submittedName>
</protein>
<dbReference type="FunFam" id="3.40.50.720:FF:000003">
    <property type="entry name" value="S-(hydroxymethyl)glutathione dehydrogenase"/>
    <property type="match status" value="1"/>
</dbReference>
<evidence type="ECO:0000259" key="5">
    <source>
        <dbReference type="Pfam" id="PF00107"/>
    </source>
</evidence>
<keyword evidence="7" id="KW-1185">Reference proteome</keyword>
<name>A0AA47MWT5_MERPO</name>
<organism evidence="6 7">
    <name type="scientific">Merluccius polli</name>
    <name type="common">Benguela hake</name>
    <name type="synonym">Merluccius cadenati</name>
    <dbReference type="NCBI Taxonomy" id="89951"/>
    <lineage>
        <taxon>Eukaryota</taxon>
        <taxon>Metazoa</taxon>
        <taxon>Chordata</taxon>
        <taxon>Craniata</taxon>
        <taxon>Vertebrata</taxon>
        <taxon>Euteleostomi</taxon>
        <taxon>Actinopterygii</taxon>
        <taxon>Neopterygii</taxon>
        <taxon>Teleostei</taxon>
        <taxon>Neoteleostei</taxon>
        <taxon>Acanthomorphata</taxon>
        <taxon>Zeiogadaria</taxon>
        <taxon>Gadariae</taxon>
        <taxon>Gadiformes</taxon>
        <taxon>Gadoidei</taxon>
        <taxon>Merlucciidae</taxon>
        <taxon>Merluccius</taxon>
    </lineage>
</organism>
<evidence type="ECO:0000256" key="1">
    <source>
        <dbReference type="ARBA" id="ARBA00001947"/>
    </source>
</evidence>
<evidence type="ECO:0000256" key="3">
    <source>
        <dbReference type="ARBA" id="ARBA00022833"/>
    </source>
</evidence>
<sequence length="245" mass="26083">MPDGTSRFSCKGKTLFHFMGCSTFSEYTVVADISLAKVNETAPLDKVCLLGCAISTGYGAALNTAKVEAGSTCAVFGLGALGLAVIMGCKVAGASRIIAIDVNPDKFGIAKEFGATDLVNPKDHSKPIEQVLIEMTDGGVDYSFECVGNTGIMRAALEACHKGWGTSVIIGVAAAGQEISTRPFQLVTGRTWKGTAFGGYKSVESVPKLVEEYMNKRLKVDEFVTHTLPFEKIHDGFDLMHAGKW</sequence>
<dbReference type="SUPFAM" id="SSF50129">
    <property type="entry name" value="GroES-like"/>
    <property type="match status" value="1"/>
</dbReference>
<dbReference type="PANTHER" id="PTHR43880">
    <property type="entry name" value="ALCOHOL DEHYDROGENASE"/>
    <property type="match status" value="1"/>
</dbReference>
<evidence type="ECO:0000313" key="6">
    <source>
        <dbReference type="EMBL" id="KAK0147519.1"/>
    </source>
</evidence>
<reference evidence="6" key="1">
    <citation type="journal article" date="2023" name="Front. Mar. Sci.">
        <title>A new Merluccius polli reference genome to investigate the effects of global change in West African waters.</title>
        <authorList>
            <person name="Mateo J.L."/>
            <person name="Blanco-Fernandez C."/>
            <person name="Garcia-Vazquez E."/>
            <person name="Machado-Schiaffino G."/>
        </authorList>
    </citation>
    <scope>NUCLEOTIDE SEQUENCE</scope>
    <source>
        <strain evidence="6">C29</strain>
        <tissue evidence="6">Fin</tissue>
    </source>
</reference>
<dbReference type="Pfam" id="PF00107">
    <property type="entry name" value="ADH_zinc_N"/>
    <property type="match status" value="1"/>
</dbReference>
<dbReference type="GO" id="GO:0051903">
    <property type="term" value="F:S-(hydroxymethyl)glutathione dehydrogenase [NAD(P)+] activity"/>
    <property type="evidence" value="ECO:0007669"/>
    <property type="project" value="TreeGrafter"/>
</dbReference>
<accession>A0AA47MWT5</accession>
<dbReference type="GO" id="GO:0005829">
    <property type="term" value="C:cytosol"/>
    <property type="evidence" value="ECO:0007669"/>
    <property type="project" value="TreeGrafter"/>
</dbReference>
<dbReference type="InterPro" id="IPR013149">
    <property type="entry name" value="ADH-like_C"/>
</dbReference>
<dbReference type="Gene3D" id="3.90.180.10">
    <property type="entry name" value="Medium-chain alcohol dehydrogenases, catalytic domain"/>
    <property type="match status" value="1"/>
</dbReference>